<keyword evidence="3" id="KW-0597">Phosphoprotein</keyword>
<feature type="compositionally biased region" description="Low complexity" evidence="7">
    <location>
        <begin position="344"/>
        <end position="364"/>
    </location>
</feature>
<dbReference type="InterPro" id="IPR010432">
    <property type="entry name" value="RDD"/>
</dbReference>
<evidence type="ECO:0000256" key="7">
    <source>
        <dbReference type="SAM" id="MobiDB-lite"/>
    </source>
</evidence>
<accession>A0A2V3DV68</accession>
<dbReference type="CDD" id="cd00060">
    <property type="entry name" value="FHA"/>
    <property type="match status" value="1"/>
</dbReference>
<feature type="compositionally biased region" description="Polar residues" evidence="7">
    <location>
        <begin position="365"/>
        <end position="376"/>
    </location>
</feature>
<feature type="compositionally biased region" description="Pro residues" evidence="7">
    <location>
        <begin position="401"/>
        <end position="410"/>
    </location>
</feature>
<evidence type="ECO:0000256" key="6">
    <source>
        <dbReference type="ARBA" id="ARBA00023136"/>
    </source>
</evidence>
<feature type="region of interest" description="Disordered" evidence="7">
    <location>
        <begin position="267"/>
        <end position="515"/>
    </location>
</feature>
<keyword evidence="10" id="KW-1185">Reference proteome</keyword>
<organism evidence="9 10">
    <name type="scientific">Arthrobacter psychrochitiniphilus</name>
    <dbReference type="NCBI Taxonomy" id="291045"/>
    <lineage>
        <taxon>Bacteria</taxon>
        <taxon>Bacillati</taxon>
        <taxon>Actinomycetota</taxon>
        <taxon>Actinomycetes</taxon>
        <taxon>Micrococcales</taxon>
        <taxon>Micrococcaceae</taxon>
        <taxon>Arthrobacter</taxon>
    </lineage>
</organism>
<comment type="caution">
    <text evidence="9">The sequence shown here is derived from an EMBL/GenBank/DDBJ whole genome shotgun (WGS) entry which is preliminary data.</text>
</comment>
<dbReference type="EMBL" id="QHLZ01000001">
    <property type="protein sequence ID" value="PXA69201.1"/>
    <property type="molecule type" value="Genomic_DNA"/>
</dbReference>
<keyword evidence="4 8" id="KW-0812">Transmembrane</keyword>
<gene>
    <name evidence="9" type="ORF">CVS29_01125</name>
</gene>
<dbReference type="PROSITE" id="PS50006">
    <property type="entry name" value="FHA_DOMAIN"/>
    <property type="match status" value="1"/>
</dbReference>
<dbReference type="InterPro" id="IPR008984">
    <property type="entry name" value="SMAD_FHA_dom_sf"/>
</dbReference>
<evidence type="ECO:0000256" key="1">
    <source>
        <dbReference type="ARBA" id="ARBA00004651"/>
    </source>
</evidence>
<evidence type="ECO:0000256" key="3">
    <source>
        <dbReference type="ARBA" id="ARBA00022553"/>
    </source>
</evidence>
<name>A0A2V3DV68_9MICC</name>
<evidence type="ECO:0000313" key="10">
    <source>
        <dbReference type="Proteomes" id="UP000246303"/>
    </source>
</evidence>
<evidence type="ECO:0000256" key="8">
    <source>
        <dbReference type="SAM" id="Phobius"/>
    </source>
</evidence>
<proteinExistence type="predicted"/>
<dbReference type="Proteomes" id="UP000246303">
    <property type="component" value="Unassembled WGS sequence"/>
</dbReference>
<keyword evidence="2" id="KW-1003">Cell membrane</keyword>
<reference evidence="9 10" key="1">
    <citation type="submission" date="2018-05" db="EMBL/GenBank/DDBJ databases">
        <title>Genetic diversity of glacier-inhabiting Cryobacterium bacteria in China and description of Cryobacterium mengkeensis sp. nov. and Arthrobacter glacialis sp. nov.</title>
        <authorList>
            <person name="Liu Q."/>
            <person name="Xin Y.-H."/>
        </authorList>
    </citation>
    <scope>NUCLEOTIDE SEQUENCE [LARGE SCALE GENOMIC DNA]</scope>
    <source>
        <strain evidence="9 10">GP3</strain>
    </source>
</reference>
<dbReference type="PANTHER" id="PTHR36115">
    <property type="entry name" value="PROLINE-RICH ANTIGEN HOMOLOG-RELATED"/>
    <property type="match status" value="1"/>
</dbReference>
<dbReference type="AlphaFoldDB" id="A0A2V3DV68"/>
<dbReference type="SUPFAM" id="SSF49879">
    <property type="entry name" value="SMAD/FHA domain"/>
    <property type="match status" value="1"/>
</dbReference>
<dbReference type="InterPro" id="IPR000253">
    <property type="entry name" value="FHA_dom"/>
</dbReference>
<evidence type="ECO:0000313" key="9">
    <source>
        <dbReference type="EMBL" id="PXA69201.1"/>
    </source>
</evidence>
<feature type="compositionally biased region" description="Low complexity" evidence="7">
    <location>
        <begin position="459"/>
        <end position="490"/>
    </location>
</feature>
<dbReference type="OrthoDB" id="3254248at2"/>
<dbReference type="Gene3D" id="2.60.200.20">
    <property type="match status" value="1"/>
</dbReference>
<evidence type="ECO:0000256" key="5">
    <source>
        <dbReference type="ARBA" id="ARBA00022989"/>
    </source>
</evidence>
<feature type="compositionally biased region" description="Low complexity" evidence="7">
    <location>
        <begin position="298"/>
        <end position="323"/>
    </location>
</feature>
<feature type="compositionally biased region" description="Low complexity" evidence="7">
    <location>
        <begin position="437"/>
        <end position="451"/>
    </location>
</feature>
<comment type="subcellular location">
    <subcellularLocation>
        <location evidence="1">Cell membrane</location>
        <topology evidence="1">Multi-pass membrane protein</topology>
    </subcellularLocation>
</comment>
<dbReference type="GO" id="GO:0005886">
    <property type="term" value="C:plasma membrane"/>
    <property type="evidence" value="ECO:0007669"/>
    <property type="project" value="UniProtKB-SubCell"/>
</dbReference>
<sequence>MANRAASTAPSVAPLGGSAPSAPGFGAPGFGAPGFGAPGFGAPSAPGFGAASAPSVPGSAVPGQALPGIITVGSTPSGPLLPPVQVGQDPRAAAATALSNAAAGRRLAAKIIDGVPPGILFGVAGGVGAALITTTTVQGGTQVDFTWLSVLMGVASVLSLAYAVWQWVWEARAGKTLGNLMLGLRTTNMEGTPAGLLAIFLRSLMVSLSGVVPTIGPIVMLVSNAWDKNDKKQGWHDKVAHTLVFNVSKGRNPLETGGIAERETFTPTEVPTLSPVRSPLVRPAAPTAGQAHAGQFPAGQTQMGQTQAGQSPAPGAAAAVPARRLGRGKKKGAAADPFAPPAIQFQNQPSQAQAPAQFQNQPSQGQAPGQFQNQPSQGQAPGQFQNQQPVQQFQQTNHLFAPPPSAPAPELPIEQGPITTVPGITRPLTEDTTAPDAQTGQPFQQPQQFQQPQPPQRPQQPQQPAQGMQAQGFAPAGAFAPAPASRPGPADAYASTPFDDEAGETRARPQGSRTAVRLVFDDGRTEELGATALLGRNPAGYDGEMISRLIPIQDSTRSVSKTHLHVRAAAEGLWVTDRNSTNGSAIANTGGVKTPLIGGTPTLAVPGSRVHFGDRSFAVEQV</sequence>
<keyword evidence="6 8" id="KW-0472">Membrane</keyword>
<feature type="transmembrane region" description="Helical" evidence="8">
    <location>
        <begin position="115"/>
        <end position="133"/>
    </location>
</feature>
<dbReference type="Pfam" id="PF06271">
    <property type="entry name" value="RDD"/>
    <property type="match status" value="1"/>
</dbReference>
<feature type="transmembrane region" description="Helical" evidence="8">
    <location>
        <begin position="194"/>
        <end position="222"/>
    </location>
</feature>
<protein>
    <submittedName>
        <fullName evidence="9">Uncharacterized protein</fullName>
    </submittedName>
</protein>
<feature type="compositionally biased region" description="Low complexity" evidence="7">
    <location>
        <begin position="377"/>
        <end position="395"/>
    </location>
</feature>
<keyword evidence="5 8" id="KW-1133">Transmembrane helix</keyword>
<dbReference type="RefSeq" id="WP_110104489.1">
    <property type="nucleotide sequence ID" value="NZ_JACBZZ010000001.1"/>
</dbReference>
<dbReference type="InterPro" id="IPR051791">
    <property type="entry name" value="Pra-immunoreactive"/>
</dbReference>
<feature type="transmembrane region" description="Helical" evidence="8">
    <location>
        <begin position="145"/>
        <end position="165"/>
    </location>
</feature>
<evidence type="ECO:0000256" key="2">
    <source>
        <dbReference type="ARBA" id="ARBA00022475"/>
    </source>
</evidence>
<evidence type="ECO:0000256" key="4">
    <source>
        <dbReference type="ARBA" id="ARBA00022692"/>
    </source>
</evidence>